<organism evidence="10 11">
    <name type="scientific">Rahnella victoriana</name>
    <dbReference type="NCBI Taxonomy" id="1510570"/>
    <lineage>
        <taxon>Bacteria</taxon>
        <taxon>Pseudomonadati</taxon>
        <taxon>Pseudomonadota</taxon>
        <taxon>Gammaproteobacteria</taxon>
        <taxon>Enterobacterales</taxon>
        <taxon>Yersiniaceae</taxon>
        <taxon>Rahnella</taxon>
    </lineage>
</organism>
<evidence type="ECO:0000256" key="8">
    <source>
        <dbReference type="PIRNR" id="PIRNR038996"/>
    </source>
</evidence>
<gene>
    <name evidence="10" type="ORF">IV431_19225</name>
</gene>
<evidence type="ECO:0000256" key="3">
    <source>
        <dbReference type="ARBA" id="ARBA00022448"/>
    </source>
</evidence>
<reference evidence="10 11" key="1">
    <citation type="submission" date="2020-11" db="EMBL/GenBank/DDBJ databases">
        <title>Taxonomic investigation of Rahnella spp.</title>
        <authorList>
            <person name="Lee S.D."/>
        </authorList>
    </citation>
    <scope>NUCLEOTIDE SEQUENCE [LARGE SCALE GENOMIC DNA]</scope>
    <source>
        <strain evidence="10 11">SAP-10</strain>
    </source>
</reference>
<accession>A0ABS0DUX4</accession>
<dbReference type="Pfam" id="PF00258">
    <property type="entry name" value="Flavodoxin_1"/>
    <property type="match status" value="1"/>
</dbReference>
<dbReference type="PANTHER" id="PTHR42809:SF1">
    <property type="entry name" value="FLAVODOXIN 1"/>
    <property type="match status" value="1"/>
</dbReference>
<evidence type="ECO:0000256" key="5">
    <source>
        <dbReference type="ARBA" id="ARBA00022643"/>
    </source>
</evidence>
<dbReference type="SUPFAM" id="SSF52218">
    <property type="entry name" value="Flavoproteins"/>
    <property type="match status" value="1"/>
</dbReference>
<evidence type="ECO:0000256" key="4">
    <source>
        <dbReference type="ARBA" id="ARBA00022630"/>
    </source>
</evidence>
<dbReference type="PANTHER" id="PTHR42809">
    <property type="entry name" value="FLAVODOXIN 2"/>
    <property type="match status" value="1"/>
</dbReference>
<comment type="cofactor">
    <cofactor evidence="1 8">
        <name>FMN</name>
        <dbReference type="ChEBI" id="CHEBI:58210"/>
    </cofactor>
</comment>
<evidence type="ECO:0000259" key="9">
    <source>
        <dbReference type="PROSITE" id="PS50902"/>
    </source>
</evidence>
<dbReference type="EMBL" id="JADOBH010000005">
    <property type="protein sequence ID" value="MBF7957693.1"/>
    <property type="molecule type" value="Genomic_DNA"/>
</dbReference>
<dbReference type="InterPro" id="IPR050619">
    <property type="entry name" value="Flavodoxin"/>
</dbReference>
<dbReference type="InterPro" id="IPR008254">
    <property type="entry name" value="Flavodoxin/NO_synth"/>
</dbReference>
<dbReference type="PROSITE" id="PS50902">
    <property type="entry name" value="FLAVODOXIN_LIKE"/>
    <property type="match status" value="1"/>
</dbReference>
<keyword evidence="4 8" id="KW-0285">Flavoprotein</keyword>
<protein>
    <recommendedName>
        <fullName evidence="8">Flavodoxin</fullName>
    </recommendedName>
</protein>
<dbReference type="InterPro" id="IPR029039">
    <property type="entry name" value="Flavoprotein-like_sf"/>
</dbReference>
<dbReference type="Proteomes" id="UP000600307">
    <property type="component" value="Unassembled WGS sequence"/>
</dbReference>
<dbReference type="InterPro" id="IPR010086">
    <property type="entry name" value="Flavodoxin_lc"/>
</dbReference>
<evidence type="ECO:0000256" key="7">
    <source>
        <dbReference type="ARBA" id="ARBA00023231"/>
    </source>
</evidence>
<comment type="caution">
    <text evidence="10">The sequence shown here is derived from an EMBL/GenBank/DDBJ whole genome shotgun (WGS) entry which is preliminary data.</text>
</comment>
<evidence type="ECO:0000313" key="10">
    <source>
        <dbReference type="EMBL" id="MBF7957693.1"/>
    </source>
</evidence>
<evidence type="ECO:0000313" key="11">
    <source>
        <dbReference type="Proteomes" id="UP000600307"/>
    </source>
</evidence>
<evidence type="ECO:0000256" key="2">
    <source>
        <dbReference type="ARBA" id="ARBA00005267"/>
    </source>
</evidence>
<evidence type="ECO:0000256" key="1">
    <source>
        <dbReference type="ARBA" id="ARBA00001917"/>
    </source>
</evidence>
<dbReference type="Gene3D" id="3.40.50.360">
    <property type="match status" value="1"/>
</dbReference>
<dbReference type="NCBIfam" id="TIGR01752">
    <property type="entry name" value="flav_long"/>
    <property type="match status" value="1"/>
</dbReference>
<dbReference type="PIRSF" id="PIRSF038996">
    <property type="entry name" value="FldA"/>
    <property type="match status" value="1"/>
</dbReference>
<proteinExistence type="inferred from homology"/>
<comment type="similarity">
    <text evidence="2 8">Belongs to the flavodoxin family.</text>
</comment>
<sequence length="177" mass="19598">MTTIGIFFGSDTGQTRKVAKLIHQKLDGIADAPLDVRRATREQFLSYPVLLLGTPTLGDGELPGVDAGSQYDSWQEFTNTLSEADLSGKTVALFGLGDQLNYSKNFVSAMRILYDLVIARGASVVGNWPREGYKFSFSAALLENNEFVGLPLDQENQYDLTEERIDSWLEKLKQAVL</sequence>
<comment type="function">
    <text evidence="8">Low-potential electron donor to a number of redox enzymes.</text>
</comment>
<keyword evidence="3 8" id="KW-0813">Transport</keyword>
<dbReference type="PRINTS" id="PR00369">
    <property type="entry name" value="FLAVODOXIN"/>
</dbReference>
<keyword evidence="5 8" id="KW-0288">FMN</keyword>
<evidence type="ECO:0000256" key="6">
    <source>
        <dbReference type="ARBA" id="ARBA00022982"/>
    </source>
</evidence>
<dbReference type="PROSITE" id="PS00201">
    <property type="entry name" value="FLAVODOXIN"/>
    <property type="match status" value="1"/>
</dbReference>
<feature type="domain" description="Flavodoxin-like" evidence="9">
    <location>
        <begin position="4"/>
        <end position="173"/>
    </location>
</feature>
<dbReference type="NCBIfam" id="NF006739">
    <property type="entry name" value="PRK09267.1-5"/>
    <property type="match status" value="1"/>
</dbReference>
<keyword evidence="6 8" id="KW-0249">Electron transport</keyword>
<dbReference type="InterPro" id="IPR001226">
    <property type="entry name" value="Flavodoxin_CS"/>
</dbReference>
<keyword evidence="7" id="KW-0535">Nitrogen fixation</keyword>
<name>A0ABS0DUX4_9GAMM</name>
<dbReference type="RefSeq" id="WP_119825872.1">
    <property type="nucleotide sequence ID" value="NZ_JADOBH010000005.1"/>
</dbReference>
<keyword evidence="11" id="KW-1185">Reference proteome</keyword>
<dbReference type="InterPro" id="IPR001094">
    <property type="entry name" value="Flavdoxin-like"/>
</dbReference>